<keyword evidence="1" id="KW-0472">Membrane</keyword>
<feature type="transmembrane region" description="Helical" evidence="1">
    <location>
        <begin position="47"/>
        <end position="67"/>
    </location>
</feature>
<dbReference type="EMBL" id="MT144620">
    <property type="protein sequence ID" value="QJH95457.1"/>
    <property type="molecule type" value="Genomic_DNA"/>
</dbReference>
<keyword evidence="1" id="KW-0812">Transmembrane</keyword>
<accession>A0A6H1ZCV0</accession>
<organism evidence="2">
    <name type="scientific">viral metagenome</name>
    <dbReference type="NCBI Taxonomy" id="1070528"/>
    <lineage>
        <taxon>unclassified sequences</taxon>
        <taxon>metagenomes</taxon>
        <taxon>organismal metagenomes</taxon>
    </lineage>
</organism>
<proteinExistence type="predicted"/>
<dbReference type="AlphaFoldDB" id="A0A6H1ZCV0"/>
<evidence type="ECO:0000313" key="2">
    <source>
        <dbReference type="EMBL" id="QJA45368.1"/>
    </source>
</evidence>
<reference evidence="2" key="1">
    <citation type="submission" date="2020-03" db="EMBL/GenBank/DDBJ databases">
        <title>The deep terrestrial virosphere.</title>
        <authorList>
            <person name="Holmfeldt K."/>
            <person name="Nilsson E."/>
            <person name="Simone D."/>
            <person name="Lopez-Fernandez M."/>
            <person name="Wu X."/>
            <person name="de Brujin I."/>
            <person name="Lundin D."/>
            <person name="Andersson A."/>
            <person name="Bertilsson S."/>
            <person name="Dopson M."/>
        </authorList>
    </citation>
    <scope>NUCLEOTIDE SEQUENCE</scope>
    <source>
        <strain evidence="2">TM448A00224</strain>
        <strain evidence="3">TM448B00423</strain>
    </source>
</reference>
<evidence type="ECO:0000313" key="3">
    <source>
        <dbReference type="EMBL" id="QJH95457.1"/>
    </source>
</evidence>
<evidence type="ECO:0000256" key="1">
    <source>
        <dbReference type="SAM" id="Phobius"/>
    </source>
</evidence>
<keyword evidence="1" id="KW-1133">Transmembrane helix</keyword>
<dbReference type="EMBL" id="MT143989">
    <property type="protein sequence ID" value="QJA45368.1"/>
    <property type="molecule type" value="Genomic_DNA"/>
</dbReference>
<protein>
    <submittedName>
        <fullName evidence="2">Uncharacterized protein</fullName>
    </submittedName>
</protein>
<gene>
    <name evidence="2" type="ORF">TM448A00224_0033</name>
    <name evidence="3" type="ORF">TM448B00423_0026</name>
</gene>
<sequence>MTNESNSLCKEHSGVVESLRNISAENAAQWKRIETMETKVDKILNRLTWAAIMFAFATIALIGNLIVGKF</sequence>
<name>A0A6H1ZCV0_9ZZZZ</name>